<evidence type="ECO:0000313" key="8">
    <source>
        <dbReference type="Proteomes" id="UP000035661"/>
    </source>
</evidence>
<dbReference type="PROSITE" id="PS00092">
    <property type="entry name" value="N6_MTASE"/>
    <property type="match status" value="1"/>
</dbReference>
<name>A0A0H3XHD2_9MOLU</name>
<reference evidence="7 8" key="1">
    <citation type="journal article" date="2015" name="Genome Biol. Evol.">
        <title>Found and Lost: The Fates of Horizontally Acquired Genes in Arthropod-Symbiotic Spiroplasma.</title>
        <authorList>
            <person name="Lo W.S."/>
            <person name="Gasparich G.E."/>
            <person name="Kuo C.H."/>
        </authorList>
    </citation>
    <scope>NUCLEOTIDE SEQUENCE [LARGE SCALE GENOMIC DNA]</scope>
    <source>
        <strain evidence="8">TDA-040725-5</strain>
    </source>
</reference>
<evidence type="ECO:0000256" key="2">
    <source>
        <dbReference type="ARBA" id="ARBA00022603"/>
    </source>
</evidence>
<protein>
    <recommendedName>
        <fullName evidence="1">peptide chain release factor N(5)-glutamine methyltransferase</fullName>
        <ecNumber evidence="1">2.1.1.297</ecNumber>
    </recommendedName>
</protein>
<dbReference type="PATRIC" id="fig|743698.3.peg.69"/>
<evidence type="ECO:0000313" key="7">
    <source>
        <dbReference type="EMBL" id="AKM53670.1"/>
    </source>
</evidence>
<dbReference type="GO" id="GO:0032259">
    <property type="term" value="P:methylation"/>
    <property type="evidence" value="ECO:0007669"/>
    <property type="project" value="UniProtKB-KW"/>
</dbReference>
<dbReference type="GO" id="GO:0003676">
    <property type="term" value="F:nucleic acid binding"/>
    <property type="evidence" value="ECO:0007669"/>
    <property type="project" value="InterPro"/>
</dbReference>
<dbReference type="InterPro" id="IPR019874">
    <property type="entry name" value="RF_methyltr_PrmC"/>
</dbReference>
<dbReference type="Gene3D" id="1.10.8.10">
    <property type="entry name" value="DNA helicase RuvA subunit, C-terminal domain"/>
    <property type="match status" value="1"/>
</dbReference>
<keyword evidence="2 7" id="KW-0489">Methyltransferase</keyword>
<organism evidence="7 8">
    <name type="scientific">Spiroplasma eriocheiris</name>
    <dbReference type="NCBI Taxonomy" id="315358"/>
    <lineage>
        <taxon>Bacteria</taxon>
        <taxon>Bacillati</taxon>
        <taxon>Mycoplasmatota</taxon>
        <taxon>Mollicutes</taxon>
        <taxon>Entomoplasmatales</taxon>
        <taxon>Spiroplasmataceae</taxon>
        <taxon>Spiroplasma</taxon>
    </lineage>
</organism>
<dbReference type="CDD" id="cd02440">
    <property type="entry name" value="AdoMet_MTases"/>
    <property type="match status" value="1"/>
</dbReference>
<dbReference type="PANTHER" id="PTHR18895">
    <property type="entry name" value="HEMK METHYLTRANSFERASE"/>
    <property type="match status" value="1"/>
</dbReference>
<dbReference type="Proteomes" id="UP000035661">
    <property type="component" value="Chromosome"/>
</dbReference>
<evidence type="ECO:0000256" key="4">
    <source>
        <dbReference type="ARBA" id="ARBA00022691"/>
    </source>
</evidence>
<dbReference type="STRING" id="315358.SERIO_v1c00680"/>
<dbReference type="RefSeq" id="WP_047790956.1">
    <property type="nucleotide sequence ID" value="NZ_CP011856.1"/>
</dbReference>
<dbReference type="KEGG" id="seri:SERIO_v1c00680"/>
<dbReference type="SUPFAM" id="SSF53335">
    <property type="entry name" value="S-adenosyl-L-methionine-dependent methyltransferases"/>
    <property type="match status" value="1"/>
</dbReference>
<keyword evidence="3 7" id="KW-0808">Transferase</keyword>
<keyword evidence="8" id="KW-1185">Reference proteome</keyword>
<evidence type="ECO:0000259" key="6">
    <source>
        <dbReference type="Pfam" id="PF05175"/>
    </source>
</evidence>
<sequence length="285" mass="33113">MTVNELIKKSEDFLADSDFINYSADIKTLIAYYSKTTISKLYACQNESIPFAFDQYWQDLIAYKNGKPIQHITNVQFFYGYNFYVDNNVLIPRYETEELVDEVNNLIDQYHWDDPHNLTLIDIGTGSGAIAISLGLENPQLKVYASDISPAALAVAAKNINILNAHNVKLLEGDMLEPFVKNNIKADILVCNPPYIPQHQAISKRVKNYEPHVALFGQEDGLFFYRKIFENWQAVVKTKAILCFEYGYDQKKDLEKLVKQFFKHSQYKFMKDINKKWRMLFIFVL</sequence>
<dbReference type="NCBIfam" id="TIGR03534">
    <property type="entry name" value="RF_mod_PrmC"/>
    <property type="match status" value="1"/>
</dbReference>
<feature type="domain" description="Methyltransferase small" evidence="6">
    <location>
        <begin position="116"/>
        <end position="201"/>
    </location>
</feature>
<evidence type="ECO:0000256" key="1">
    <source>
        <dbReference type="ARBA" id="ARBA00012771"/>
    </source>
</evidence>
<comment type="catalytic activity">
    <reaction evidence="5">
        <text>L-glutaminyl-[peptide chain release factor] + S-adenosyl-L-methionine = N(5)-methyl-L-glutaminyl-[peptide chain release factor] + S-adenosyl-L-homocysteine + H(+)</text>
        <dbReference type="Rhea" id="RHEA:42896"/>
        <dbReference type="Rhea" id="RHEA-COMP:10271"/>
        <dbReference type="Rhea" id="RHEA-COMP:10272"/>
        <dbReference type="ChEBI" id="CHEBI:15378"/>
        <dbReference type="ChEBI" id="CHEBI:30011"/>
        <dbReference type="ChEBI" id="CHEBI:57856"/>
        <dbReference type="ChEBI" id="CHEBI:59789"/>
        <dbReference type="ChEBI" id="CHEBI:61891"/>
        <dbReference type="EC" id="2.1.1.297"/>
    </reaction>
</comment>
<reference evidence="8" key="2">
    <citation type="submission" date="2015-06" db="EMBL/GenBank/DDBJ databases">
        <title>Complete genome sequence of Spiroplasma eriocheiris TDA-040725-5 (DSM 21848).</title>
        <authorList>
            <person name="Lo W.-S."/>
            <person name="Kuo C.-H."/>
        </authorList>
    </citation>
    <scope>NUCLEOTIDE SEQUENCE [LARGE SCALE GENOMIC DNA]</scope>
    <source>
        <strain evidence="8">TDA-040725-5</strain>
    </source>
</reference>
<evidence type="ECO:0000256" key="3">
    <source>
        <dbReference type="ARBA" id="ARBA00022679"/>
    </source>
</evidence>
<evidence type="ECO:0000256" key="5">
    <source>
        <dbReference type="ARBA" id="ARBA00048391"/>
    </source>
</evidence>
<proteinExistence type="predicted"/>
<dbReference type="InterPro" id="IPR002052">
    <property type="entry name" value="DNA_methylase_N6_adenine_CS"/>
</dbReference>
<dbReference type="Pfam" id="PF05175">
    <property type="entry name" value="MTS"/>
    <property type="match status" value="1"/>
</dbReference>
<dbReference type="AlphaFoldDB" id="A0A0H3XHD2"/>
<dbReference type="Gene3D" id="3.40.50.150">
    <property type="entry name" value="Vaccinia Virus protein VP39"/>
    <property type="match status" value="1"/>
</dbReference>
<gene>
    <name evidence="7" type="primary">prmC</name>
    <name evidence="7" type="ORF">SERIO_v1c00680</name>
</gene>
<accession>A0A0H3XHD2</accession>
<dbReference type="PANTHER" id="PTHR18895:SF74">
    <property type="entry name" value="MTRF1L RELEASE FACTOR GLUTAMINE METHYLTRANSFERASE"/>
    <property type="match status" value="1"/>
</dbReference>
<dbReference type="InterPro" id="IPR029063">
    <property type="entry name" value="SAM-dependent_MTases_sf"/>
</dbReference>
<dbReference type="InterPro" id="IPR007848">
    <property type="entry name" value="Small_mtfrase_dom"/>
</dbReference>
<keyword evidence="4" id="KW-0949">S-adenosyl-L-methionine</keyword>
<dbReference type="InterPro" id="IPR050320">
    <property type="entry name" value="N5-glutamine_MTase"/>
</dbReference>
<dbReference type="EMBL" id="CP011856">
    <property type="protein sequence ID" value="AKM53670.1"/>
    <property type="molecule type" value="Genomic_DNA"/>
</dbReference>
<dbReference type="GO" id="GO:0102559">
    <property type="term" value="F:peptide chain release factor N(5)-glutamine methyltransferase activity"/>
    <property type="evidence" value="ECO:0007669"/>
    <property type="project" value="UniProtKB-EC"/>
</dbReference>
<dbReference type="NCBIfam" id="TIGR00536">
    <property type="entry name" value="hemK_fam"/>
    <property type="match status" value="1"/>
</dbReference>
<dbReference type="InterPro" id="IPR004556">
    <property type="entry name" value="HemK-like"/>
</dbReference>
<dbReference type="EC" id="2.1.1.297" evidence="1"/>